<dbReference type="eggNOG" id="COG4412">
    <property type="taxonomic scope" value="Bacteria"/>
</dbReference>
<name>K2P0P8_9FLAO</name>
<dbReference type="InterPro" id="IPR026341">
    <property type="entry name" value="T9SS_type_B"/>
</dbReference>
<dbReference type="RefSeq" id="WP_008992186.1">
    <property type="nucleotide sequence ID" value="NZ_AMSG01000018.1"/>
</dbReference>
<dbReference type="Gene3D" id="2.60.40.10">
    <property type="entry name" value="Immunoglobulins"/>
    <property type="match status" value="1"/>
</dbReference>
<dbReference type="EMBL" id="AMSG01000018">
    <property type="protein sequence ID" value="EKF54628.1"/>
    <property type="molecule type" value="Genomic_DNA"/>
</dbReference>
<reference evidence="1 2" key="1">
    <citation type="journal article" date="2012" name="J. Bacteriol.">
        <title>Genome Sequence of Galbibacter marinum Type Strain ck-I2-15.</title>
        <authorList>
            <person name="Lai Q."/>
            <person name="Li C."/>
            <person name="Shao Z."/>
        </authorList>
    </citation>
    <scope>NUCLEOTIDE SEQUENCE [LARGE SCALE GENOMIC DNA]</scope>
    <source>
        <strain evidence="2">ck-I2-15</strain>
    </source>
</reference>
<evidence type="ECO:0000313" key="2">
    <source>
        <dbReference type="Proteomes" id="UP000007364"/>
    </source>
</evidence>
<accession>K2P0P8</accession>
<keyword evidence="2" id="KW-1185">Reference proteome</keyword>
<dbReference type="Proteomes" id="UP000007364">
    <property type="component" value="Unassembled WGS sequence"/>
</dbReference>
<dbReference type="SUPFAM" id="SSF49265">
    <property type="entry name" value="Fibronectin type III"/>
    <property type="match status" value="1"/>
</dbReference>
<evidence type="ECO:0000313" key="1">
    <source>
        <dbReference type="EMBL" id="EKF54628.1"/>
    </source>
</evidence>
<dbReference type="AlphaFoldDB" id="K2P0P8"/>
<comment type="caution">
    <text evidence="1">The sequence shown here is derived from an EMBL/GenBank/DDBJ whole genome shotgun (WGS) entry which is preliminary data.</text>
</comment>
<dbReference type="Pfam" id="PF13585">
    <property type="entry name" value="CHU_C"/>
    <property type="match status" value="1"/>
</dbReference>
<organism evidence="1 2">
    <name type="scientific">Galbibacter marinus</name>
    <dbReference type="NCBI Taxonomy" id="555500"/>
    <lineage>
        <taxon>Bacteria</taxon>
        <taxon>Pseudomonadati</taxon>
        <taxon>Bacteroidota</taxon>
        <taxon>Flavobacteriia</taxon>
        <taxon>Flavobacteriales</taxon>
        <taxon>Flavobacteriaceae</taxon>
        <taxon>Galbibacter</taxon>
    </lineage>
</organism>
<feature type="non-terminal residue" evidence="1">
    <location>
        <position position="1"/>
    </location>
</feature>
<dbReference type="OrthoDB" id="9813840at2"/>
<protein>
    <submittedName>
        <fullName evidence="1">Fibronectin, type III</fullName>
    </submittedName>
</protein>
<dbReference type="InterPro" id="IPR036116">
    <property type="entry name" value="FN3_sf"/>
</dbReference>
<dbReference type="eggNOG" id="COG5644">
    <property type="taxonomic scope" value="Bacteria"/>
</dbReference>
<dbReference type="PATRIC" id="fig|555500.3.peg.2418"/>
<gene>
    <name evidence="1" type="ORF">I215_11734</name>
</gene>
<proteinExistence type="predicted"/>
<dbReference type="NCBIfam" id="TIGR04131">
    <property type="entry name" value="Bac_Flav_CTERM"/>
    <property type="match status" value="1"/>
</dbReference>
<dbReference type="STRING" id="555500.I215_11734"/>
<dbReference type="InterPro" id="IPR013783">
    <property type="entry name" value="Ig-like_fold"/>
</dbReference>
<sequence length="265" mass="28475">RISIGTISGGIDITDNLDVGNVTSYSPPSDFPEDTAIYVSVTPYNEAGEATTCSEEQFTTEKLLEAPPCAQLISPIDGESDVALNAILQWDAVTEATGYRISIGTISGGIDITDNLDVGNVTTYSPPSGFSEDTTIYVRVTPYNDAGEAANCSEVQFTTEVFTDNPIMGTTQYGISPNGDSINDFWVIEGIENYPDNMVAVFNRWGDMVFQVQGYDNQGVSFHGIANKNTVMGGGKLPSGTYFFKIDINSLGNSTTTKGFIVLKR</sequence>